<feature type="transmembrane region" description="Helical" evidence="1">
    <location>
        <begin position="18"/>
        <end position="38"/>
    </location>
</feature>
<organism evidence="2 3">
    <name type="scientific">Candidatus Nitrospira nitrosa</name>
    <dbReference type="NCBI Taxonomy" id="1742972"/>
    <lineage>
        <taxon>Bacteria</taxon>
        <taxon>Pseudomonadati</taxon>
        <taxon>Nitrospirota</taxon>
        <taxon>Nitrospiria</taxon>
        <taxon>Nitrospirales</taxon>
        <taxon>Nitrospiraceae</taxon>
        <taxon>Nitrospira</taxon>
    </lineage>
</organism>
<proteinExistence type="predicted"/>
<dbReference type="AlphaFoldDB" id="A0A0S4LM31"/>
<gene>
    <name evidence="2" type="ORF">COMA1_40360</name>
</gene>
<name>A0A0S4LM31_9BACT</name>
<evidence type="ECO:0000256" key="1">
    <source>
        <dbReference type="SAM" id="Phobius"/>
    </source>
</evidence>
<reference evidence="2 3" key="1">
    <citation type="submission" date="2015-10" db="EMBL/GenBank/DDBJ databases">
        <authorList>
            <person name="Gilbert D.G."/>
        </authorList>
    </citation>
    <scope>NUCLEOTIDE SEQUENCE [LARGE SCALE GENOMIC DNA]</scope>
    <source>
        <strain evidence="2">COMA1</strain>
    </source>
</reference>
<keyword evidence="1" id="KW-1133">Transmembrane helix</keyword>
<dbReference type="EMBL" id="CZQA01000010">
    <property type="protein sequence ID" value="CUS37998.1"/>
    <property type="molecule type" value="Genomic_DNA"/>
</dbReference>
<dbReference type="STRING" id="1742972.COMA1_40360"/>
<keyword evidence="1" id="KW-0472">Membrane</keyword>
<sequence length="105" mass="11724">MIERGTRSLVTESSTAELVQQVVFFGLVPVVLGVILIWTTKKGTNVLIDPPSWLEPWLGRKSFLWSMLGKRGEEFLYYIMGAGGIVIGSLLSFERLVVLAHRFGL</sequence>
<evidence type="ECO:0000313" key="2">
    <source>
        <dbReference type="EMBL" id="CUS37998.1"/>
    </source>
</evidence>
<evidence type="ECO:0000313" key="3">
    <source>
        <dbReference type="Proteomes" id="UP000199032"/>
    </source>
</evidence>
<keyword evidence="1" id="KW-0812">Transmembrane</keyword>
<keyword evidence="3" id="KW-1185">Reference proteome</keyword>
<feature type="transmembrane region" description="Helical" evidence="1">
    <location>
        <begin position="75"/>
        <end position="93"/>
    </location>
</feature>
<accession>A0A0S4LM31</accession>
<protein>
    <submittedName>
        <fullName evidence="2">Uncharacterized protein</fullName>
    </submittedName>
</protein>
<dbReference type="Proteomes" id="UP000199032">
    <property type="component" value="Unassembled WGS sequence"/>
</dbReference>